<comment type="subcellular location">
    <subcellularLocation>
        <location evidence="2">Cell membrane</location>
    </subcellularLocation>
</comment>
<dbReference type="PANTHER" id="PTHR43047:SF63">
    <property type="entry name" value="HISTIDINE KINASE"/>
    <property type="match status" value="1"/>
</dbReference>
<dbReference type="InterPro" id="IPR036097">
    <property type="entry name" value="HisK_dim/P_sf"/>
</dbReference>
<dbReference type="SMART" id="SM00388">
    <property type="entry name" value="HisKA"/>
    <property type="match status" value="1"/>
</dbReference>
<dbReference type="InterPro" id="IPR003660">
    <property type="entry name" value="HAMP_dom"/>
</dbReference>
<dbReference type="CDD" id="cd16922">
    <property type="entry name" value="HATPase_EvgS-ArcB-TorS-like"/>
    <property type="match status" value="1"/>
</dbReference>
<reference evidence="16 17" key="1">
    <citation type="submission" date="2018-07" db="EMBL/GenBank/DDBJ databases">
        <title>Motiliproteus coralliicola sp. nov., a bacterium isolated from Coral.</title>
        <authorList>
            <person name="Wang G."/>
        </authorList>
    </citation>
    <scope>NUCLEOTIDE SEQUENCE [LARGE SCALE GENOMIC DNA]</scope>
    <source>
        <strain evidence="16 17">C34</strain>
    </source>
</reference>
<dbReference type="SMART" id="SM00387">
    <property type="entry name" value="HATPase_c"/>
    <property type="match status" value="1"/>
</dbReference>
<dbReference type="AlphaFoldDB" id="A0A369WEU5"/>
<dbReference type="Pfam" id="PF02518">
    <property type="entry name" value="HATPase_c"/>
    <property type="match status" value="1"/>
</dbReference>
<dbReference type="InterPro" id="IPR005467">
    <property type="entry name" value="His_kinase_dom"/>
</dbReference>
<keyword evidence="4" id="KW-1003">Cell membrane</keyword>
<dbReference type="OrthoDB" id="6724607at2"/>
<organism evidence="16 17">
    <name type="scientific">Motiliproteus coralliicola</name>
    <dbReference type="NCBI Taxonomy" id="2283196"/>
    <lineage>
        <taxon>Bacteria</taxon>
        <taxon>Pseudomonadati</taxon>
        <taxon>Pseudomonadota</taxon>
        <taxon>Gammaproteobacteria</taxon>
        <taxon>Oceanospirillales</taxon>
        <taxon>Oceanospirillaceae</taxon>
        <taxon>Motiliproteus</taxon>
    </lineage>
</organism>
<evidence type="ECO:0000259" key="14">
    <source>
        <dbReference type="PROSITE" id="PS50109"/>
    </source>
</evidence>
<evidence type="ECO:0000256" key="13">
    <source>
        <dbReference type="SAM" id="Phobius"/>
    </source>
</evidence>
<keyword evidence="8" id="KW-0418">Kinase</keyword>
<dbReference type="InterPro" id="IPR003661">
    <property type="entry name" value="HisK_dim/P_dom"/>
</dbReference>
<evidence type="ECO:0000256" key="9">
    <source>
        <dbReference type="ARBA" id="ARBA00022840"/>
    </source>
</evidence>
<name>A0A369WEU5_9GAMM</name>
<dbReference type="SUPFAM" id="SSF47384">
    <property type="entry name" value="Homodimeric domain of signal transducing histidine kinase"/>
    <property type="match status" value="1"/>
</dbReference>
<evidence type="ECO:0000259" key="15">
    <source>
        <dbReference type="PROSITE" id="PS50885"/>
    </source>
</evidence>
<evidence type="ECO:0000313" key="16">
    <source>
        <dbReference type="EMBL" id="RDE19136.1"/>
    </source>
</evidence>
<dbReference type="Pfam" id="PF00672">
    <property type="entry name" value="HAMP"/>
    <property type="match status" value="1"/>
</dbReference>
<evidence type="ECO:0000256" key="11">
    <source>
        <dbReference type="ARBA" id="ARBA00023136"/>
    </source>
</evidence>
<evidence type="ECO:0000256" key="10">
    <source>
        <dbReference type="ARBA" id="ARBA00023012"/>
    </source>
</evidence>
<dbReference type="GO" id="GO:0005524">
    <property type="term" value="F:ATP binding"/>
    <property type="evidence" value="ECO:0007669"/>
    <property type="project" value="UniProtKB-KW"/>
</dbReference>
<dbReference type="PROSITE" id="PS50109">
    <property type="entry name" value="HIS_KIN"/>
    <property type="match status" value="1"/>
</dbReference>
<sequence length="562" mass="62613">MQPGIRLKLLSSFLVLVLAVVGVFSYTSINSSIESMHQQARSLGSQLVQAFSQLAGPYILESDYATVIASASQLIEQGHINEIMITDIDGKIWLSTQTDSKPLPMSDPFYRQVIKKNLGQTRRIDTDSITCLEFVAPISTFGNPTYLVRMMMPLTEIEQRVNTQIRETLLFALIVMLVAALAAGVLSRLLTEPIKHLLRGTSEIIRGNYSHRIEVLSKDETGQLAHSFNQMTGHLEQEQDKRQRAQQSLIEHRDNLEQQVAERTEQLTRSNTQLSAEIDVRKRAEFELEQERSLLAERVAERTEQLNRTNQDLERAAKSKDEFLAAMSHELRTPLTAILGMSEVLQEQVFGPLNDKQSEYLNIVNESGNHLLELINDILDLAKIGAGKLEIRPGEVNFVNLAETSTRLVRGQAKQQQQQIEFQIAEGLPRYIGDPRHLKQVLVNLLGNAIKFTPRQGQIGLNIGVTSDSRSIWLQVTDTGIGIAPEDQSQLFAPFVQVDSELSRQFSGTGLGLALVSRIVKLHQGHIEVDSEPGQGSCFTITLPLDNGMKVGQSLPVQESAP</sequence>
<dbReference type="GO" id="GO:0009927">
    <property type="term" value="F:histidine phosphotransfer kinase activity"/>
    <property type="evidence" value="ECO:0007669"/>
    <property type="project" value="TreeGrafter"/>
</dbReference>
<evidence type="ECO:0000313" key="17">
    <source>
        <dbReference type="Proteomes" id="UP000253769"/>
    </source>
</evidence>
<dbReference type="FunFam" id="1.10.287.130:FF:000145">
    <property type="entry name" value="Sensory transduction histidine kinase"/>
    <property type="match status" value="1"/>
</dbReference>
<dbReference type="PROSITE" id="PS50885">
    <property type="entry name" value="HAMP"/>
    <property type="match status" value="1"/>
</dbReference>
<keyword evidence="5" id="KW-0597">Phosphoprotein</keyword>
<dbReference type="PRINTS" id="PR00344">
    <property type="entry name" value="BCTRLSENSOR"/>
</dbReference>
<dbReference type="InterPro" id="IPR004358">
    <property type="entry name" value="Sig_transdc_His_kin-like_C"/>
</dbReference>
<dbReference type="Gene3D" id="6.10.340.10">
    <property type="match status" value="1"/>
</dbReference>
<comment type="caution">
    <text evidence="16">The sequence shown here is derived from an EMBL/GenBank/DDBJ whole genome shotgun (WGS) entry which is preliminary data.</text>
</comment>
<keyword evidence="17" id="KW-1185">Reference proteome</keyword>
<keyword evidence="6" id="KW-0808">Transferase</keyword>
<evidence type="ECO:0000256" key="7">
    <source>
        <dbReference type="ARBA" id="ARBA00022741"/>
    </source>
</evidence>
<evidence type="ECO:0000256" key="3">
    <source>
        <dbReference type="ARBA" id="ARBA00012438"/>
    </source>
</evidence>
<feature type="coiled-coil region" evidence="12">
    <location>
        <begin position="235"/>
        <end position="316"/>
    </location>
</feature>
<keyword evidence="11 13" id="KW-0472">Membrane</keyword>
<dbReference type="EMBL" id="QQOH01000004">
    <property type="protein sequence ID" value="RDE19136.1"/>
    <property type="molecule type" value="Genomic_DNA"/>
</dbReference>
<dbReference type="PANTHER" id="PTHR43047">
    <property type="entry name" value="TWO-COMPONENT HISTIDINE PROTEIN KINASE"/>
    <property type="match status" value="1"/>
</dbReference>
<keyword evidence="12" id="KW-0175">Coiled coil</keyword>
<evidence type="ECO:0000256" key="1">
    <source>
        <dbReference type="ARBA" id="ARBA00000085"/>
    </source>
</evidence>
<dbReference type="EC" id="2.7.13.3" evidence="3"/>
<dbReference type="GO" id="GO:0000155">
    <property type="term" value="F:phosphorelay sensor kinase activity"/>
    <property type="evidence" value="ECO:0007669"/>
    <property type="project" value="InterPro"/>
</dbReference>
<keyword evidence="13" id="KW-1133">Transmembrane helix</keyword>
<dbReference type="CDD" id="cd00082">
    <property type="entry name" value="HisKA"/>
    <property type="match status" value="1"/>
</dbReference>
<evidence type="ECO:0000256" key="5">
    <source>
        <dbReference type="ARBA" id="ARBA00022553"/>
    </source>
</evidence>
<keyword evidence="9" id="KW-0067">ATP-binding</keyword>
<dbReference type="GO" id="GO:0005886">
    <property type="term" value="C:plasma membrane"/>
    <property type="evidence" value="ECO:0007669"/>
    <property type="project" value="UniProtKB-SubCell"/>
</dbReference>
<dbReference type="Gene3D" id="3.30.565.10">
    <property type="entry name" value="Histidine kinase-like ATPase, C-terminal domain"/>
    <property type="match status" value="1"/>
</dbReference>
<gene>
    <name evidence="16" type="ORF">DV711_16245</name>
</gene>
<dbReference type="CDD" id="cd06225">
    <property type="entry name" value="HAMP"/>
    <property type="match status" value="1"/>
</dbReference>
<dbReference type="RefSeq" id="WP_114696759.1">
    <property type="nucleotide sequence ID" value="NZ_QQOH01000004.1"/>
</dbReference>
<dbReference type="Gene3D" id="1.10.287.130">
    <property type="match status" value="1"/>
</dbReference>
<dbReference type="Pfam" id="PF00512">
    <property type="entry name" value="HisKA"/>
    <property type="match status" value="1"/>
</dbReference>
<keyword evidence="10" id="KW-0902">Two-component regulatory system</keyword>
<dbReference type="SUPFAM" id="SSF158472">
    <property type="entry name" value="HAMP domain-like"/>
    <property type="match status" value="1"/>
</dbReference>
<feature type="domain" description="Histidine kinase" evidence="14">
    <location>
        <begin position="326"/>
        <end position="547"/>
    </location>
</feature>
<evidence type="ECO:0000256" key="12">
    <source>
        <dbReference type="SAM" id="Coils"/>
    </source>
</evidence>
<evidence type="ECO:0000256" key="8">
    <source>
        <dbReference type="ARBA" id="ARBA00022777"/>
    </source>
</evidence>
<feature type="transmembrane region" description="Helical" evidence="13">
    <location>
        <begin position="169"/>
        <end position="190"/>
    </location>
</feature>
<dbReference type="InterPro" id="IPR003594">
    <property type="entry name" value="HATPase_dom"/>
</dbReference>
<dbReference type="Proteomes" id="UP000253769">
    <property type="component" value="Unassembled WGS sequence"/>
</dbReference>
<evidence type="ECO:0000256" key="6">
    <source>
        <dbReference type="ARBA" id="ARBA00022679"/>
    </source>
</evidence>
<protein>
    <recommendedName>
        <fullName evidence="3">histidine kinase</fullName>
        <ecNumber evidence="3">2.7.13.3</ecNumber>
    </recommendedName>
</protein>
<dbReference type="SUPFAM" id="SSF55874">
    <property type="entry name" value="ATPase domain of HSP90 chaperone/DNA topoisomerase II/histidine kinase"/>
    <property type="match status" value="1"/>
</dbReference>
<proteinExistence type="predicted"/>
<keyword evidence="13" id="KW-0812">Transmembrane</keyword>
<dbReference type="FunFam" id="3.30.565.10:FF:000023">
    <property type="entry name" value="PAS domain-containing sensor histidine kinase"/>
    <property type="match status" value="1"/>
</dbReference>
<dbReference type="SMART" id="SM00304">
    <property type="entry name" value="HAMP"/>
    <property type="match status" value="1"/>
</dbReference>
<feature type="domain" description="HAMP" evidence="15">
    <location>
        <begin position="188"/>
        <end position="240"/>
    </location>
</feature>
<evidence type="ECO:0000256" key="4">
    <source>
        <dbReference type="ARBA" id="ARBA00022475"/>
    </source>
</evidence>
<accession>A0A369WEU5</accession>
<comment type="catalytic activity">
    <reaction evidence="1">
        <text>ATP + protein L-histidine = ADP + protein N-phospho-L-histidine.</text>
        <dbReference type="EC" id="2.7.13.3"/>
    </reaction>
</comment>
<evidence type="ECO:0000256" key="2">
    <source>
        <dbReference type="ARBA" id="ARBA00004236"/>
    </source>
</evidence>
<keyword evidence="7" id="KW-0547">Nucleotide-binding</keyword>
<dbReference type="InterPro" id="IPR036890">
    <property type="entry name" value="HATPase_C_sf"/>
</dbReference>